<protein>
    <recommendedName>
        <fullName evidence="3">YokE-like PH domain-containing protein</fullName>
    </recommendedName>
</protein>
<dbReference type="AlphaFoldDB" id="A0A0R2ALM8"/>
<proteinExistence type="predicted"/>
<dbReference type="Proteomes" id="UP000052012">
    <property type="component" value="Unassembled WGS sequence"/>
</dbReference>
<sequence length="134" mass="15634">MNRDLKAPNILTYKHNMGLDTGIENVFIGQVADMKKMLISVCWAMLSIKFFIFSFEDEGIVMLDLDEFGFFNGKNIFIPQAEIQNIKFRHGMLRRVLQFTVRNETSKFYLPNLVLGSPYQKENLNNLQSIIDKY</sequence>
<accession>A0A0R2ALM8</accession>
<dbReference type="RefSeq" id="WP_054658783.1">
    <property type="nucleotide sequence ID" value="NZ_AYYQ01000036.1"/>
</dbReference>
<evidence type="ECO:0000313" key="2">
    <source>
        <dbReference type="Proteomes" id="UP000052012"/>
    </source>
</evidence>
<comment type="caution">
    <text evidence="1">The sequence shown here is derived from an EMBL/GenBank/DDBJ whole genome shotgun (WGS) entry which is preliminary data.</text>
</comment>
<keyword evidence="2" id="KW-1185">Reference proteome</keyword>
<organism evidence="1 2">
    <name type="scientific">Apilactobacillus ozensis DSM 23829 = JCM 17196</name>
    <dbReference type="NCBI Taxonomy" id="1423781"/>
    <lineage>
        <taxon>Bacteria</taxon>
        <taxon>Bacillati</taxon>
        <taxon>Bacillota</taxon>
        <taxon>Bacilli</taxon>
        <taxon>Lactobacillales</taxon>
        <taxon>Lactobacillaceae</taxon>
        <taxon>Apilactobacillus</taxon>
    </lineage>
</organism>
<name>A0A0R2ALM8_9LACO</name>
<gene>
    <name evidence="1" type="ORF">FD06_GL000724</name>
</gene>
<reference evidence="1 2" key="1">
    <citation type="journal article" date="2015" name="Genome Announc.">
        <title>Expanding the biotechnology potential of lactobacilli through comparative genomics of 213 strains and associated genera.</title>
        <authorList>
            <person name="Sun Z."/>
            <person name="Harris H.M."/>
            <person name="McCann A."/>
            <person name="Guo C."/>
            <person name="Argimon S."/>
            <person name="Zhang W."/>
            <person name="Yang X."/>
            <person name="Jeffery I.B."/>
            <person name="Cooney J.C."/>
            <person name="Kagawa T.F."/>
            <person name="Liu W."/>
            <person name="Song Y."/>
            <person name="Salvetti E."/>
            <person name="Wrobel A."/>
            <person name="Rasinkangas P."/>
            <person name="Parkhill J."/>
            <person name="Rea M.C."/>
            <person name="O'Sullivan O."/>
            <person name="Ritari J."/>
            <person name="Douillard F.P."/>
            <person name="Paul Ross R."/>
            <person name="Yang R."/>
            <person name="Briner A.E."/>
            <person name="Felis G.E."/>
            <person name="de Vos W.M."/>
            <person name="Barrangou R."/>
            <person name="Klaenhammer T.R."/>
            <person name="Caufield P.W."/>
            <person name="Cui Y."/>
            <person name="Zhang H."/>
            <person name="O'Toole P.W."/>
        </authorList>
    </citation>
    <scope>NUCLEOTIDE SEQUENCE [LARGE SCALE GENOMIC DNA]</scope>
    <source>
        <strain evidence="1 2">DSM 23829</strain>
    </source>
</reference>
<dbReference type="EMBL" id="AYYQ01000036">
    <property type="protein sequence ID" value="KRM67573.1"/>
    <property type="molecule type" value="Genomic_DNA"/>
</dbReference>
<evidence type="ECO:0000313" key="1">
    <source>
        <dbReference type="EMBL" id="KRM67573.1"/>
    </source>
</evidence>
<evidence type="ECO:0008006" key="3">
    <source>
        <dbReference type="Google" id="ProtNLM"/>
    </source>
</evidence>
<dbReference type="PATRIC" id="fig|1423781.4.peg.746"/>